<comment type="caution">
    <text evidence="1">The sequence shown here is derived from an EMBL/GenBank/DDBJ whole genome shotgun (WGS) entry which is preliminary data.</text>
</comment>
<name>A0A8J6TKQ6_9BACT</name>
<proteinExistence type="predicted"/>
<accession>A0A8J6TKQ6</accession>
<dbReference type="EMBL" id="JACNIG010000220">
    <property type="protein sequence ID" value="MBC8432379.1"/>
    <property type="molecule type" value="Genomic_DNA"/>
</dbReference>
<protein>
    <submittedName>
        <fullName evidence="1">Uncharacterized protein</fullName>
    </submittedName>
</protein>
<organism evidence="1 2">
    <name type="scientific">Candidatus Desulfatibia vada</name>
    <dbReference type="NCBI Taxonomy" id="2841696"/>
    <lineage>
        <taxon>Bacteria</taxon>
        <taxon>Pseudomonadati</taxon>
        <taxon>Thermodesulfobacteriota</taxon>
        <taxon>Desulfobacteria</taxon>
        <taxon>Desulfobacterales</taxon>
        <taxon>Desulfobacterales incertae sedis</taxon>
        <taxon>Candidatus Desulfatibia</taxon>
    </lineage>
</organism>
<dbReference type="Proteomes" id="UP000605201">
    <property type="component" value="Unassembled WGS sequence"/>
</dbReference>
<dbReference type="AlphaFoldDB" id="A0A8J6TKQ6"/>
<evidence type="ECO:0000313" key="1">
    <source>
        <dbReference type="EMBL" id="MBC8432379.1"/>
    </source>
</evidence>
<gene>
    <name evidence="1" type="ORF">H8D96_10715</name>
</gene>
<sequence length="122" mass="14180">MGSGTGYLADFFDDVIDGYGAQRHFGYFPRETSIKEALLGAGMNDVRVGTIPTPWSFNGRRDATWFVHELFGLGEAWNFESIPEDELTELANWLDHYLGFYQDKFGRTFFFWQLCYFYAQNL</sequence>
<evidence type="ECO:0000313" key="2">
    <source>
        <dbReference type="Proteomes" id="UP000605201"/>
    </source>
</evidence>
<reference evidence="1 2" key="1">
    <citation type="submission" date="2020-08" db="EMBL/GenBank/DDBJ databases">
        <title>Bridging the membrane lipid divide: bacteria of the FCB group superphylum have the potential to synthesize archaeal ether lipids.</title>
        <authorList>
            <person name="Villanueva L."/>
            <person name="Von Meijenfeldt F.A.B."/>
            <person name="Westbye A.B."/>
            <person name="Yadav S."/>
            <person name="Hopmans E.C."/>
            <person name="Dutilh B.E."/>
            <person name="Sinninghe Damste J.S."/>
        </authorList>
    </citation>
    <scope>NUCLEOTIDE SEQUENCE [LARGE SCALE GENOMIC DNA]</scope>
    <source>
        <strain evidence="1">NIOZ-UU17</strain>
    </source>
</reference>